<keyword evidence="2" id="KW-1185">Reference proteome</keyword>
<dbReference type="OrthoDB" id="3464120at2"/>
<evidence type="ECO:0000313" key="2">
    <source>
        <dbReference type="Proteomes" id="UP000028058"/>
    </source>
</evidence>
<dbReference type="EMBL" id="JNAD02000013">
    <property type="protein sequence ID" value="RKM92523.1"/>
    <property type="molecule type" value="Genomic_DNA"/>
</dbReference>
<reference evidence="1 2" key="1">
    <citation type="journal article" date="2014" name="Genome Announc.">
        <title>Draft Genome Sequence of Streptomyces fradiae ATCC 19609, a Strain Highly Sensitive to Antibiotics.</title>
        <authorList>
            <person name="Bekker O.B."/>
            <person name="Klimina K.M."/>
            <person name="Vatlin A.A."/>
            <person name="Zakharevich N.V."/>
            <person name="Kasianov A.S."/>
            <person name="Danilenko V.N."/>
        </authorList>
    </citation>
    <scope>NUCLEOTIDE SEQUENCE [LARGE SCALE GENOMIC DNA]</scope>
    <source>
        <strain evidence="1 2">ATCC 19609</strain>
    </source>
</reference>
<protein>
    <submittedName>
        <fullName evidence="1">Endonuclease/exonuclease/phosphatase family protein</fullName>
    </submittedName>
</protein>
<dbReference type="Gene3D" id="3.60.10.10">
    <property type="entry name" value="Endonuclease/exonuclease/phosphatase"/>
    <property type="match status" value="1"/>
</dbReference>
<dbReference type="SUPFAM" id="SSF56219">
    <property type="entry name" value="DNase I-like"/>
    <property type="match status" value="1"/>
</dbReference>
<organism evidence="1 2">
    <name type="scientific">Streptomyces xinghaiensis</name>
    <dbReference type="NCBI Taxonomy" id="1038928"/>
    <lineage>
        <taxon>Bacteria</taxon>
        <taxon>Bacillati</taxon>
        <taxon>Actinomycetota</taxon>
        <taxon>Actinomycetes</taxon>
        <taxon>Kitasatosporales</taxon>
        <taxon>Streptomycetaceae</taxon>
        <taxon>Streptomyces</taxon>
    </lineage>
</organism>
<dbReference type="InterPro" id="IPR036691">
    <property type="entry name" value="Endo/exonu/phosph_ase_sf"/>
</dbReference>
<accession>A0A3M8EWZ7</accession>
<comment type="caution">
    <text evidence="1">The sequence shown here is derived from an EMBL/GenBank/DDBJ whole genome shotgun (WGS) entry which is preliminary data.</text>
</comment>
<name>A0A3M8EWZ7_9ACTN</name>
<proteinExistence type="predicted"/>
<evidence type="ECO:0000313" key="1">
    <source>
        <dbReference type="EMBL" id="RKM92523.1"/>
    </source>
</evidence>
<dbReference type="RefSeq" id="WP_043469259.1">
    <property type="nucleotide sequence ID" value="NZ_JNAD02000013.1"/>
</dbReference>
<dbReference type="GO" id="GO:0004527">
    <property type="term" value="F:exonuclease activity"/>
    <property type="evidence" value="ECO:0007669"/>
    <property type="project" value="UniProtKB-KW"/>
</dbReference>
<keyword evidence="1" id="KW-0378">Hydrolase</keyword>
<dbReference type="Proteomes" id="UP000028058">
    <property type="component" value="Unassembled WGS sequence"/>
</dbReference>
<dbReference type="GO" id="GO:0004519">
    <property type="term" value="F:endonuclease activity"/>
    <property type="evidence" value="ECO:0007669"/>
    <property type="project" value="UniProtKB-KW"/>
</dbReference>
<dbReference type="AlphaFoldDB" id="A0A3M8EWZ7"/>
<keyword evidence="1" id="KW-0540">Nuclease</keyword>
<keyword evidence="1" id="KW-0255">Endonuclease</keyword>
<sequence length="318" mass="34688">MILKYGEAVIRLIGCNLEHDGGPDEEGRPGERWRIMHEEILAPRRPDAVFRQEATYSDQDGNRRLHLAEKALGTGMGGFLGPPGAGRNPTALFVHGLTFQVMEEHRHERAGWRTPPTNVVAELRSVPGQPIVMVSWHGAFNSPTARRREAEELAALADQVKHGASFIGFGDCNEYPTRVTGIEETVPLPDWTTIADRPHIMHRTTPAPDGSRVSCTYVDETLLGCGLHDPARYAAQHRGQKEALDPTAGHAATGQGGGRRIDRAYLDGRLVKAVLAVNVIDTSGASDHHALEVVLSRRGMEEALRGNVDPLPPLELTA</sequence>
<gene>
    <name evidence="1" type="ORF">SFRA_024295</name>
</gene>